<gene>
    <name evidence="5" type="ORF">PPENT_87.1.T0180394</name>
</gene>
<keyword evidence="6" id="KW-1185">Reference proteome</keyword>
<feature type="compositionally biased region" description="Polar residues" evidence="4">
    <location>
        <begin position="646"/>
        <end position="666"/>
    </location>
</feature>
<evidence type="ECO:0000313" key="6">
    <source>
        <dbReference type="Proteomes" id="UP000689195"/>
    </source>
</evidence>
<accession>A0A8S1T9F6</accession>
<protein>
    <submittedName>
        <fullName evidence="5">Uncharacterized protein</fullName>
    </submittedName>
</protein>
<dbReference type="PANTHER" id="PTHR12634:SF8">
    <property type="entry name" value="FIERY MOUNTAIN, ISOFORM D"/>
    <property type="match status" value="1"/>
</dbReference>
<feature type="region of interest" description="Disordered" evidence="4">
    <location>
        <begin position="634"/>
        <end position="720"/>
    </location>
</feature>
<dbReference type="EMBL" id="CAJJDO010000018">
    <property type="protein sequence ID" value="CAD8149060.1"/>
    <property type="molecule type" value="Genomic_DNA"/>
</dbReference>
<feature type="compositionally biased region" description="Basic and acidic residues" evidence="4">
    <location>
        <begin position="695"/>
        <end position="720"/>
    </location>
</feature>
<evidence type="ECO:0000256" key="1">
    <source>
        <dbReference type="ARBA" id="ARBA00006180"/>
    </source>
</evidence>
<dbReference type="PANTHER" id="PTHR12634">
    <property type="entry name" value="SIT4 YEAST -ASSOCIATING PROTEIN-RELATED"/>
    <property type="match status" value="1"/>
</dbReference>
<sequence>MFFNFNRFFGFQQKLDNLLKNESLTIETIFNEDDILQELKGSSSVKFADYLIQHPQEYKKMIGYIVDEITDESLDKTQRTKYPFYSSEILGQENEKLINFLFDKPEDEMYEEINNPIEDDETQLVETINKNDQLKENEEIRANLLNNLLQLLENDALIVTTAGYFAKAVNTIILKRGVCFWEHLKHNPQVISNMFKHCYLKHIVDIFDKLISLDDNYEQHNQYMNDRLALMQRLALILKGKEYSQVIVQNICELFEGQFKKAVYQYETQTQEYKKMLLQFIQQYTPSFFMSIALSTQQAVAYNVIIAQLEFLNKLAFSNEHQDQIENTEKESLKIPDIVQLYSIIIKDFSQALNQKDQFTLSFKSTDGFCITPLGECKLSLIYLINNLLSKSELQNYYSYNIFQSIINLVNQHRSNNQLHLLFEKIVLTVFSSNNEQLQKEMFQETNLITFIIQNNNEEARKNKFGFQGVLTRLSNYLHQNQSQSKQFQLVLQQMNTNWNQYMDGLDSVNKYEQEWILGVNPKQKAFQISEEVSSPNIIMPEPLVQYAYTQPSGFRKCESFENNDEDNEGKNEEEIQQEQNEQQQIEQIGTETDQKQEESNQNNNEQKDQLELDSTANIKEEIIKTQQEYVSLDEQKNEQDKENQINENVNVDNQIENNQLDQNNDGNEEIIHTQEVQVEENQKTQENSLTEQQDIQKEDKEPNPNQEELIKQDDNEQQE</sequence>
<feature type="coiled-coil region" evidence="3">
    <location>
        <begin position="117"/>
        <end position="155"/>
    </location>
</feature>
<dbReference type="GO" id="GO:0019903">
    <property type="term" value="F:protein phosphatase binding"/>
    <property type="evidence" value="ECO:0007669"/>
    <property type="project" value="InterPro"/>
</dbReference>
<proteinExistence type="inferred from homology"/>
<feature type="region of interest" description="Disordered" evidence="4">
    <location>
        <begin position="556"/>
        <end position="613"/>
    </location>
</feature>
<evidence type="ECO:0000256" key="2">
    <source>
        <dbReference type="ARBA" id="ARBA00023306"/>
    </source>
</evidence>
<dbReference type="Pfam" id="PF04499">
    <property type="entry name" value="SAPS"/>
    <property type="match status" value="2"/>
</dbReference>
<dbReference type="AlphaFoldDB" id="A0A8S1T9F6"/>
<comment type="similarity">
    <text evidence="1">Belongs to the SAPS family.</text>
</comment>
<keyword evidence="3" id="KW-0175">Coiled coil</keyword>
<organism evidence="5 6">
    <name type="scientific">Paramecium pentaurelia</name>
    <dbReference type="NCBI Taxonomy" id="43138"/>
    <lineage>
        <taxon>Eukaryota</taxon>
        <taxon>Sar</taxon>
        <taxon>Alveolata</taxon>
        <taxon>Ciliophora</taxon>
        <taxon>Intramacronucleata</taxon>
        <taxon>Oligohymenophorea</taxon>
        <taxon>Peniculida</taxon>
        <taxon>Parameciidae</taxon>
        <taxon>Paramecium</taxon>
    </lineage>
</organism>
<feature type="compositionally biased region" description="Low complexity" evidence="4">
    <location>
        <begin position="578"/>
        <end position="589"/>
    </location>
</feature>
<evidence type="ECO:0000256" key="3">
    <source>
        <dbReference type="SAM" id="Coils"/>
    </source>
</evidence>
<comment type="caution">
    <text evidence="5">The sequence shown here is derived from an EMBL/GenBank/DDBJ whole genome shotgun (WGS) entry which is preliminary data.</text>
</comment>
<evidence type="ECO:0000313" key="5">
    <source>
        <dbReference type="EMBL" id="CAD8149060.1"/>
    </source>
</evidence>
<dbReference type="GO" id="GO:0019888">
    <property type="term" value="F:protein phosphatase regulator activity"/>
    <property type="evidence" value="ECO:0007669"/>
    <property type="project" value="TreeGrafter"/>
</dbReference>
<reference evidence="5" key="1">
    <citation type="submission" date="2021-01" db="EMBL/GenBank/DDBJ databases">
        <authorList>
            <consortium name="Genoscope - CEA"/>
            <person name="William W."/>
        </authorList>
    </citation>
    <scope>NUCLEOTIDE SEQUENCE</scope>
</reference>
<feature type="compositionally biased region" description="Polar residues" evidence="4">
    <location>
        <begin position="685"/>
        <end position="694"/>
    </location>
</feature>
<feature type="compositionally biased region" description="Basic and acidic residues" evidence="4">
    <location>
        <begin position="634"/>
        <end position="645"/>
    </location>
</feature>
<dbReference type="Proteomes" id="UP000689195">
    <property type="component" value="Unassembled WGS sequence"/>
</dbReference>
<dbReference type="OrthoDB" id="307647at2759"/>
<dbReference type="InterPro" id="IPR007587">
    <property type="entry name" value="SAPS"/>
</dbReference>
<name>A0A8S1T9F6_9CILI</name>
<evidence type="ECO:0000256" key="4">
    <source>
        <dbReference type="SAM" id="MobiDB-lite"/>
    </source>
</evidence>
<keyword evidence="2" id="KW-0131">Cell cycle</keyword>